<evidence type="ECO:0008006" key="3">
    <source>
        <dbReference type="Google" id="ProtNLM"/>
    </source>
</evidence>
<organism evidence="1 2">
    <name type="scientific">Endozoicomonas numazuensis</name>
    <dbReference type="NCBI Taxonomy" id="1137799"/>
    <lineage>
        <taxon>Bacteria</taxon>
        <taxon>Pseudomonadati</taxon>
        <taxon>Pseudomonadota</taxon>
        <taxon>Gammaproteobacteria</taxon>
        <taxon>Oceanospirillales</taxon>
        <taxon>Endozoicomonadaceae</taxon>
        <taxon>Endozoicomonas</taxon>
    </lineage>
</organism>
<proteinExistence type="predicted"/>
<protein>
    <recommendedName>
        <fullName evidence="3">CMP/dCMP-type deaminase domain-containing protein</fullName>
    </recommendedName>
</protein>
<evidence type="ECO:0000313" key="2">
    <source>
        <dbReference type="Proteomes" id="UP000028073"/>
    </source>
</evidence>
<dbReference type="InterPro" id="IPR016193">
    <property type="entry name" value="Cytidine_deaminase-like"/>
</dbReference>
<dbReference type="EMBL" id="JOKH01000006">
    <property type="protein sequence ID" value="KEQ16134.1"/>
    <property type="molecule type" value="Genomic_DNA"/>
</dbReference>
<sequence>MQEYEEMMGELIELGINANPVAPFSCCILDPCGQILVTAAYARHISPLFSAEGLALHALVQNYHVRRDQELILLTNAEPECAAMSTILWCKMHDINIAKIVFGASRSQLRELWGCTFGFESREILERADTDSEFRPEMIGPILADDCLEAFEDAKALLDQGDRPVLSMDLDDFWLPGDWMLELED</sequence>
<dbReference type="OrthoDB" id="6194672at2"/>
<gene>
    <name evidence="1" type="ORF">GZ78_23000</name>
</gene>
<reference evidence="1 2" key="1">
    <citation type="submission" date="2014-06" db="EMBL/GenBank/DDBJ databases">
        <title>Whole Genome Sequences of Three Symbiotic Endozoicomonas Bacteria.</title>
        <authorList>
            <person name="Neave M.J."/>
            <person name="Apprill A."/>
            <person name="Voolstra C.R."/>
        </authorList>
    </citation>
    <scope>NUCLEOTIDE SEQUENCE [LARGE SCALE GENOMIC DNA]</scope>
    <source>
        <strain evidence="1 2">DSM 25634</strain>
    </source>
</reference>
<accession>A0A081NCG1</accession>
<dbReference type="STRING" id="1137799.GZ78_23000"/>
<dbReference type="SUPFAM" id="SSF53927">
    <property type="entry name" value="Cytidine deaminase-like"/>
    <property type="match status" value="1"/>
</dbReference>
<dbReference type="AlphaFoldDB" id="A0A081NCG1"/>
<name>A0A081NCG1_9GAMM</name>
<evidence type="ECO:0000313" key="1">
    <source>
        <dbReference type="EMBL" id="KEQ16134.1"/>
    </source>
</evidence>
<dbReference type="Proteomes" id="UP000028073">
    <property type="component" value="Unassembled WGS sequence"/>
</dbReference>
<dbReference type="Gene3D" id="3.40.140.10">
    <property type="entry name" value="Cytidine Deaminase, domain 2"/>
    <property type="match status" value="1"/>
</dbReference>
<keyword evidence="2" id="KW-1185">Reference proteome</keyword>
<dbReference type="RefSeq" id="WP_034840675.1">
    <property type="nucleotide sequence ID" value="NZ_JOKH01000006.1"/>
</dbReference>
<comment type="caution">
    <text evidence="1">The sequence shown here is derived from an EMBL/GenBank/DDBJ whole genome shotgun (WGS) entry which is preliminary data.</text>
</comment>
<dbReference type="GO" id="GO:0003824">
    <property type="term" value="F:catalytic activity"/>
    <property type="evidence" value="ECO:0007669"/>
    <property type="project" value="InterPro"/>
</dbReference>